<organism evidence="1 2">
    <name type="scientific">Desertifilum tharense IPPAS B-1220</name>
    <dbReference type="NCBI Taxonomy" id="1781255"/>
    <lineage>
        <taxon>Bacteria</taxon>
        <taxon>Bacillati</taxon>
        <taxon>Cyanobacteriota</taxon>
        <taxon>Cyanophyceae</taxon>
        <taxon>Desertifilales</taxon>
        <taxon>Desertifilaceae</taxon>
        <taxon>Desertifilum</taxon>
    </lineage>
</organism>
<reference evidence="1 2" key="1">
    <citation type="journal article" date="2016" name="Genome Announc.">
        <title>Draft Genome Sequence of the Thermotolerant Cyanobacterium Desertifilum sp. IPPAS B-1220.</title>
        <authorList>
            <person name="Mironov K.S."/>
            <person name="Sinetova M.A."/>
            <person name="Bolatkhan K."/>
            <person name="Zayadan B.K."/>
            <person name="Ustinova V.V."/>
            <person name="Kupriyanova E.V."/>
            <person name="Skrypnik A.N."/>
            <person name="Gogoleva N.E."/>
            <person name="Gogolev Y.V."/>
            <person name="Los D.A."/>
        </authorList>
    </citation>
    <scope>NUCLEOTIDE SEQUENCE [LARGE SCALE GENOMIC DNA]</scope>
    <source>
        <strain evidence="1 2">IPPAS B-1220</strain>
    </source>
</reference>
<protein>
    <submittedName>
        <fullName evidence="1">BsuBI/PstI family type II restriction endonuclease</fullName>
    </submittedName>
</protein>
<dbReference type="EMBL" id="CP182909">
    <property type="protein sequence ID" value="XPM66756.1"/>
    <property type="molecule type" value="Genomic_DNA"/>
</dbReference>
<keyword evidence="1" id="KW-0255">Endonuclease</keyword>
<name>A0ACD5H1Q5_9CYAN</name>
<keyword evidence="2" id="KW-1185">Reference proteome</keyword>
<accession>A0ACD5H1Q5</accession>
<gene>
    <name evidence="1" type="ORF">BH720_016895</name>
</gene>
<dbReference type="Proteomes" id="UP000095472">
    <property type="component" value="Chromosome"/>
</dbReference>
<evidence type="ECO:0000313" key="2">
    <source>
        <dbReference type="Proteomes" id="UP000095472"/>
    </source>
</evidence>
<keyword evidence="1" id="KW-0378">Hydrolase</keyword>
<proteinExistence type="predicted"/>
<sequence>MSDRIEFNWVIIAQRIEEAKAILRDIGMPSAQQNERSALTLLALLDLQPQKVWRNANNPLMGITPIMEFIAQYYGKQYKPNTRETIRRQTVHQFVEAGIVIVNPDRPSRPPNSPKTVYQIEPNLLLLFRSYGIDRWSNQLEIYLTSVETLRQRYARERQIQRIPVTLAPGLTLSLSPGGQNILIEQIINEFCPRFTPGSQLLYVGDAEEKWGYFDRKALAALGVTIEAHGKMPDILVHDRQRNWLIIIEAVTSHGPVNAKRRNELQQLFAHSTAGLVFVTAFLQRRDLARYLGEIAWETEVWVADSPTHLIHFDGERFLDLT</sequence>
<keyword evidence="1" id="KW-0540">Nuclease</keyword>
<evidence type="ECO:0000313" key="1">
    <source>
        <dbReference type="EMBL" id="XPM66756.1"/>
    </source>
</evidence>